<reference evidence="13 14" key="2">
    <citation type="submission" date="2006-02" db="EMBL/GenBank/DDBJ databases">
        <authorList>
            <person name="Moran M.A."/>
            <person name="Kjelleberg S."/>
            <person name="Egan S."/>
            <person name="Saunders N."/>
            <person name="Thomas T."/>
            <person name="Ferriera S."/>
            <person name="Johnson J."/>
            <person name="Kravitz S."/>
            <person name="Halpern A."/>
            <person name="Remington K."/>
            <person name="Beeson K."/>
            <person name="Tran B."/>
            <person name="Rogers Y.-H."/>
            <person name="Friedman R."/>
            <person name="Venter J.C."/>
        </authorList>
    </citation>
    <scope>NUCLEOTIDE SEQUENCE [LARGE SCALE GENOMIC DNA]</scope>
    <source>
        <strain evidence="13 14">D2</strain>
    </source>
</reference>
<organism evidence="12">
    <name type="scientific">Pseudoalteromonas tunicata D2</name>
    <dbReference type="NCBI Taxonomy" id="87626"/>
    <lineage>
        <taxon>Bacteria</taxon>
        <taxon>Pseudomonadati</taxon>
        <taxon>Pseudomonadota</taxon>
        <taxon>Gammaproteobacteria</taxon>
        <taxon>Alteromonadales</taxon>
        <taxon>Pseudoalteromonadaceae</taxon>
        <taxon>Pseudoalteromonas</taxon>
    </lineage>
</organism>
<proteinExistence type="inferred from homology"/>
<dbReference type="GO" id="GO:0015628">
    <property type="term" value="P:protein secretion by the type II secretion system"/>
    <property type="evidence" value="ECO:0007669"/>
    <property type="project" value="InterPro"/>
</dbReference>
<reference evidence="12" key="1">
    <citation type="journal article" date="2002" name="Environ. Microbiol.">
        <title>Correlation between pigmentation and antifouling compounds produced by Pseudoalteromonas tunicata.</title>
        <authorList>
            <person name="Egan S."/>
            <person name="James S."/>
            <person name="Holmstrom C."/>
            <person name="Kjelleberg S."/>
        </authorList>
    </citation>
    <scope>NUCLEOTIDE SEQUENCE</scope>
    <source>
        <strain evidence="12">D2</strain>
    </source>
</reference>
<dbReference type="Gene3D" id="2.30.30.830">
    <property type="match status" value="1"/>
</dbReference>
<evidence type="ECO:0000259" key="11">
    <source>
        <dbReference type="Pfam" id="PF11356"/>
    </source>
</evidence>
<keyword evidence="7" id="KW-0653">Protein transport</keyword>
<keyword evidence="5" id="KW-0997">Cell inner membrane</keyword>
<keyword evidence="9 10" id="KW-0472">Membrane</keyword>
<sequence>MQVKLEQLQKLIAKLPEKKISYGLFILILVYLAFLAAQMVWLLMPVPKSDAVTFPLNSVRSQTSHGFNSRTLTDLNMFGSVSLAPKTAPVEAPKVINSAPETRLSITLTGVVAINGDETAGSAIIESQNSQETYQAEDVIKGTRAQLKQIFSDRVILQVNGGFETLMLDGFEFSKTFSAASPTNDDNRGRLVANDHHAVLKPTDDPEVQSDLTETRDEILQEPGKLFEYIQVSPERQDGELVGYRLRPGKDPELFNRMGLQNNDLAISINGYPLNDMKQAMSAINELRTATSANITIERDGEQIDVQFSLE</sequence>
<dbReference type="Gene3D" id="2.30.42.10">
    <property type="match status" value="1"/>
</dbReference>
<dbReference type="Proteomes" id="UP000006201">
    <property type="component" value="Unassembled WGS sequence"/>
</dbReference>
<dbReference type="SUPFAM" id="SSF50156">
    <property type="entry name" value="PDZ domain-like"/>
    <property type="match status" value="1"/>
</dbReference>
<dbReference type="EMBL" id="AF441248">
    <property type="protein sequence ID" value="AAL76241.1"/>
    <property type="molecule type" value="Genomic_DNA"/>
</dbReference>
<dbReference type="InterPro" id="IPR024961">
    <property type="entry name" value="T2SS_GspC_N"/>
</dbReference>
<dbReference type="Pfam" id="PF11356">
    <property type="entry name" value="T2SSC"/>
    <property type="match status" value="1"/>
</dbReference>
<dbReference type="STRING" id="87626.PTD2_16771"/>
<evidence type="ECO:0000256" key="9">
    <source>
        <dbReference type="ARBA" id="ARBA00023136"/>
    </source>
</evidence>
<evidence type="ECO:0000313" key="14">
    <source>
        <dbReference type="Proteomes" id="UP000006201"/>
    </source>
</evidence>
<dbReference type="InterPro" id="IPR036034">
    <property type="entry name" value="PDZ_sf"/>
</dbReference>
<feature type="transmembrane region" description="Helical" evidence="10">
    <location>
        <begin position="20"/>
        <end position="44"/>
    </location>
</feature>
<evidence type="ECO:0000256" key="10">
    <source>
        <dbReference type="SAM" id="Phobius"/>
    </source>
</evidence>
<evidence type="ECO:0000256" key="3">
    <source>
        <dbReference type="ARBA" id="ARBA00022448"/>
    </source>
</evidence>
<comment type="similarity">
    <text evidence="2">Belongs to the GSP C family.</text>
</comment>
<evidence type="ECO:0000256" key="2">
    <source>
        <dbReference type="ARBA" id="ARBA00007986"/>
    </source>
</evidence>
<dbReference type="OrthoDB" id="1491375at2"/>
<evidence type="ECO:0000256" key="4">
    <source>
        <dbReference type="ARBA" id="ARBA00022475"/>
    </source>
</evidence>
<keyword evidence="14" id="KW-1185">Reference proteome</keyword>
<dbReference type="NCBIfam" id="TIGR01713">
    <property type="entry name" value="typeII_sec_gspC"/>
    <property type="match status" value="1"/>
</dbReference>
<dbReference type="AlphaFoldDB" id="Q8RTI4"/>
<dbReference type="GO" id="GO:0015627">
    <property type="term" value="C:type II protein secretion system complex"/>
    <property type="evidence" value="ECO:0007669"/>
    <property type="project" value="InterPro"/>
</dbReference>
<dbReference type="GO" id="GO:0005886">
    <property type="term" value="C:plasma membrane"/>
    <property type="evidence" value="ECO:0007669"/>
    <property type="project" value="UniProtKB-SubCell"/>
</dbReference>
<evidence type="ECO:0000313" key="12">
    <source>
        <dbReference type="EMBL" id="AAL76241.1"/>
    </source>
</evidence>
<evidence type="ECO:0000256" key="5">
    <source>
        <dbReference type="ARBA" id="ARBA00022519"/>
    </source>
</evidence>
<evidence type="ECO:0000313" key="13">
    <source>
        <dbReference type="EMBL" id="EAR26817.1"/>
    </source>
</evidence>
<feature type="domain" description="Type II secretion system protein GspC N-terminal" evidence="11">
    <location>
        <begin position="27"/>
        <end position="168"/>
    </location>
</feature>
<evidence type="ECO:0000256" key="1">
    <source>
        <dbReference type="ARBA" id="ARBA00004533"/>
    </source>
</evidence>
<gene>
    <name evidence="13" type="ORF">PTD2_16771</name>
</gene>
<name>Q8RTI4_9GAMM</name>
<evidence type="ECO:0000256" key="8">
    <source>
        <dbReference type="ARBA" id="ARBA00022989"/>
    </source>
</evidence>
<keyword evidence="3" id="KW-0813">Transport</keyword>
<dbReference type="HOGENOM" id="CLU_068012_0_0_6"/>
<keyword evidence="4" id="KW-1003">Cell membrane</keyword>
<dbReference type="RefSeq" id="WP_009840597.1">
    <property type="nucleotide sequence ID" value="NZ_CH959302.1"/>
</dbReference>
<protein>
    <submittedName>
        <fullName evidence="13">Putative general secretion pathway protein C</fullName>
    </submittedName>
    <submittedName>
        <fullName evidence="12">WmpC</fullName>
    </submittedName>
</protein>
<keyword evidence="8 10" id="KW-1133">Transmembrane helix</keyword>
<comment type="subcellular location">
    <subcellularLocation>
        <location evidence="1">Cell inner membrane</location>
    </subcellularLocation>
</comment>
<dbReference type="eggNOG" id="COG3031">
    <property type="taxonomic scope" value="Bacteria"/>
</dbReference>
<evidence type="ECO:0000256" key="7">
    <source>
        <dbReference type="ARBA" id="ARBA00022927"/>
    </source>
</evidence>
<accession>Q8RTI4</accession>
<dbReference type="EMBL" id="AAOH01000009">
    <property type="protein sequence ID" value="EAR26817.1"/>
    <property type="molecule type" value="Genomic_DNA"/>
</dbReference>
<evidence type="ECO:0000256" key="6">
    <source>
        <dbReference type="ARBA" id="ARBA00022692"/>
    </source>
</evidence>
<keyword evidence="6 10" id="KW-0812">Transmembrane</keyword>
<dbReference type="InterPro" id="IPR001639">
    <property type="entry name" value="T2SS_protein-GspC"/>
</dbReference>